<dbReference type="InterPro" id="IPR001675">
    <property type="entry name" value="Glyco_trans_29"/>
</dbReference>
<comment type="subcellular location">
    <subcellularLocation>
        <location evidence="1">Golgi apparatus</location>
        <location evidence="1">Golgi stack membrane</location>
        <topology evidence="1">Single-pass type II membrane protein</topology>
    </subcellularLocation>
    <subcellularLocation>
        <location evidence="2">Secreted</location>
    </subcellularLocation>
</comment>
<evidence type="ECO:0000256" key="11">
    <source>
        <dbReference type="ARBA" id="ARBA00023034"/>
    </source>
</evidence>
<dbReference type="PANTHER" id="PTHR46032:SF6">
    <property type="entry name" value="CMP-N-ACETYLNEURAMINATE-BETA-GALACTOSAMIDE-ALPHA-2,3-SIALYLTRANSFERASE 1"/>
    <property type="match status" value="1"/>
</dbReference>
<evidence type="ECO:0000256" key="8">
    <source>
        <dbReference type="ARBA" id="ARBA00022692"/>
    </source>
</evidence>
<evidence type="ECO:0000256" key="21">
    <source>
        <dbReference type="ARBA" id="ARBA00042682"/>
    </source>
</evidence>
<keyword evidence="7" id="KW-0808">Transferase</keyword>
<evidence type="ECO:0000256" key="18">
    <source>
        <dbReference type="ARBA" id="ARBA00041997"/>
    </source>
</evidence>
<evidence type="ECO:0000256" key="20">
    <source>
        <dbReference type="ARBA" id="ARBA00042448"/>
    </source>
</evidence>
<feature type="disulfide bond" evidence="23">
    <location>
        <begin position="123"/>
        <end position="258"/>
    </location>
</feature>
<dbReference type="EMBL" id="JBIYXZ010002088">
    <property type="protein sequence ID" value="KAL3044278.1"/>
    <property type="molecule type" value="Genomic_DNA"/>
</dbReference>
<dbReference type="InterPro" id="IPR012163">
    <property type="entry name" value="Sialyl_trans"/>
</dbReference>
<dbReference type="GO" id="GO:0032580">
    <property type="term" value="C:Golgi cisterna membrane"/>
    <property type="evidence" value="ECO:0007669"/>
    <property type="project" value="UniProtKB-SubCell"/>
</dbReference>
<gene>
    <name evidence="25" type="ORF">OYC64_004008</name>
</gene>
<sequence length="316" mass="36281">MKRTILFWMLLLWITAIGVFHSSSWMSSVYHESFSPRENQSLCACRKCMMEYEPWFTELMKASPDPILTPENNISADDFKWYQRIQTDRRGFGVYNTTVNKVFEIFPRRNGSPKPSPNRCRTCAVVGNSANLKGSHYGPLIDFHDIVIRINDGPTKGYERDVGNKTTHRVMFPVSATNLDNNTHLVLFAFKIRDLEWLIKTFTPRKDTNANSGIKANKNLVMILNPAFMKYVHLNWLNKKGLYPSTGFLSLILSIYLCDEVNLFGFGADKRGVWSHYFGAVHLGGARKTGHHPGSLEAAMINELYKRKKINVYRGW</sequence>
<proteinExistence type="inferred from homology"/>
<dbReference type="GO" id="GO:1901137">
    <property type="term" value="P:carbohydrate derivative biosynthetic process"/>
    <property type="evidence" value="ECO:0007669"/>
    <property type="project" value="UniProtKB-ARBA"/>
</dbReference>
<keyword evidence="6" id="KW-0328">Glycosyltransferase</keyword>
<evidence type="ECO:0000256" key="9">
    <source>
        <dbReference type="ARBA" id="ARBA00022968"/>
    </source>
</evidence>
<dbReference type="PANTHER" id="PTHR46032">
    <property type="entry name" value="ALPHA-2,3-SIALYLTRANSFERASE ST3GAL I ISOFORM X1"/>
    <property type="match status" value="1"/>
</dbReference>
<keyword evidence="10" id="KW-1133">Transmembrane helix</keyword>
<reference evidence="25 26" key="1">
    <citation type="journal article" date="2022" name="G3 (Bethesda)">
        <title>Evaluating Illumina-, Nanopore-, and PacBio-based genome assembly strategies with the bald notothen, Trematomus borchgrevinki.</title>
        <authorList>
            <person name="Rayamajhi N."/>
            <person name="Cheng C.C."/>
            <person name="Catchen J.M."/>
        </authorList>
    </citation>
    <scope>NUCLEOTIDE SEQUENCE [LARGE SCALE GENOMIC DNA]</scope>
    <source>
        <strain evidence="25">AGRC-2024</strain>
    </source>
</reference>
<keyword evidence="5" id="KW-0964">Secreted</keyword>
<reference evidence="25 26" key="2">
    <citation type="journal article" date="2024" name="G3 (Bethesda)">
        <title>The genome of the cryopelagic Antarctic bald notothen, Trematomus borchgrevinki.</title>
        <authorList>
            <person name="Rayamajhi N."/>
            <person name="Rivera-Colon A.G."/>
            <person name="Minhas B.F."/>
            <person name="Cheng C.C."/>
            <person name="Catchen J.M."/>
        </authorList>
    </citation>
    <scope>NUCLEOTIDE SEQUENCE [LARGE SCALE GENOMIC DNA]</scope>
    <source>
        <strain evidence="25">AGRC-2024</strain>
    </source>
</reference>
<dbReference type="EC" id="2.4.3.4" evidence="15"/>
<dbReference type="Pfam" id="PF00777">
    <property type="entry name" value="Glyco_transf_29"/>
    <property type="match status" value="1"/>
</dbReference>
<keyword evidence="26" id="KW-1185">Reference proteome</keyword>
<comment type="similarity">
    <text evidence="4">Belongs to the glycosyltransferase 29 family.</text>
</comment>
<evidence type="ECO:0000256" key="24">
    <source>
        <dbReference type="SAM" id="SignalP"/>
    </source>
</evidence>
<keyword evidence="14" id="KW-0325">Glycoprotein</keyword>
<dbReference type="Proteomes" id="UP001619887">
    <property type="component" value="Unassembled WGS sequence"/>
</dbReference>
<comment type="caution">
    <text evidence="25">The sequence shown here is derived from an EMBL/GenBank/DDBJ whole genome shotgun (WGS) entry which is preliminary data.</text>
</comment>
<evidence type="ECO:0000256" key="5">
    <source>
        <dbReference type="ARBA" id="ARBA00022525"/>
    </source>
</evidence>
<keyword evidence="11" id="KW-0333">Golgi apparatus</keyword>
<keyword evidence="13" id="KW-1015">Disulfide bond</keyword>
<evidence type="ECO:0000256" key="22">
    <source>
        <dbReference type="ARBA" id="ARBA00042991"/>
    </source>
</evidence>
<evidence type="ECO:0000256" key="23">
    <source>
        <dbReference type="PIRSR" id="PIRSR005557-2"/>
    </source>
</evidence>
<evidence type="ECO:0000256" key="17">
    <source>
        <dbReference type="ARBA" id="ARBA00041507"/>
    </source>
</evidence>
<keyword evidence="24" id="KW-0732">Signal</keyword>
<dbReference type="AlphaFoldDB" id="A0ABD2FSC4"/>
<dbReference type="Gene3D" id="3.90.1480.20">
    <property type="entry name" value="Glycosyl transferase family 29"/>
    <property type="match status" value="1"/>
</dbReference>
<dbReference type="InterPro" id="IPR051757">
    <property type="entry name" value="Beta-gal_alpha2-3_sialyltrans"/>
</dbReference>
<dbReference type="GO" id="GO:0005576">
    <property type="term" value="C:extracellular region"/>
    <property type="evidence" value="ECO:0007669"/>
    <property type="project" value="UniProtKB-SubCell"/>
</dbReference>
<evidence type="ECO:0000256" key="16">
    <source>
        <dbReference type="ARBA" id="ARBA00040101"/>
    </source>
</evidence>
<dbReference type="FunFam" id="3.90.1480.20:FF:000015">
    <property type="entry name" value="Lactosylceramide alpha-2,3-sialyltransferase"/>
    <property type="match status" value="1"/>
</dbReference>
<evidence type="ECO:0000256" key="7">
    <source>
        <dbReference type="ARBA" id="ARBA00022679"/>
    </source>
</evidence>
<dbReference type="GO" id="GO:0003836">
    <property type="term" value="F:beta-galactoside (CMP) alpha-2,3-sialyltransferase activity"/>
    <property type="evidence" value="ECO:0007669"/>
    <property type="project" value="UniProtKB-EC"/>
</dbReference>
<evidence type="ECO:0000313" key="26">
    <source>
        <dbReference type="Proteomes" id="UP001619887"/>
    </source>
</evidence>
<evidence type="ECO:0000256" key="6">
    <source>
        <dbReference type="ARBA" id="ARBA00022676"/>
    </source>
</evidence>
<evidence type="ECO:0000256" key="2">
    <source>
        <dbReference type="ARBA" id="ARBA00004613"/>
    </source>
</evidence>
<evidence type="ECO:0000256" key="1">
    <source>
        <dbReference type="ARBA" id="ARBA00004447"/>
    </source>
</evidence>
<evidence type="ECO:0000256" key="19">
    <source>
        <dbReference type="ARBA" id="ARBA00042022"/>
    </source>
</evidence>
<comment type="pathway">
    <text evidence="3">Protein modification; protein glycosylation.</text>
</comment>
<evidence type="ECO:0000256" key="12">
    <source>
        <dbReference type="ARBA" id="ARBA00023136"/>
    </source>
</evidence>
<feature type="signal peptide" evidence="24">
    <location>
        <begin position="1"/>
        <end position="18"/>
    </location>
</feature>
<keyword evidence="9" id="KW-0735">Signal-anchor</keyword>
<organism evidence="25 26">
    <name type="scientific">Pagothenia borchgrevinki</name>
    <name type="common">Bald rockcod</name>
    <name type="synonym">Trematomus borchgrevinki</name>
    <dbReference type="NCBI Taxonomy" id="8213"/>
    <lineage>
        <taxon>Eukaryota</taxon>
        <taxon>Metazoa</taxon>
        <taxon>Chordata</taxon>
        <taxon>Craniata</taxon>
        <taxon>Vertebrata</taxon>
        <taxon>Euteleostomi</taxon>
        <taxon>Actinopterygii</taxon>
        <taxon>Neopterygii</taxon>
        <taxon>Teleostei</taxon>
        <taxon>Neoteleostei</taxon>
        <taxon>Acanthomorphata</taxon>
        <taxon>Eupercaria</taxon>
        <taxon>Perciformes</taxon>
        <taxon>Notothenioidei</taxon>
        <taxon>Nototheniidae</taxon>
        <taxon>Pagothenia</taxon>
    </lineage>
</organism>
<evidence type="ECO:0000256" key="13">
    <source>
        <dbReference type="ARBA" id="ARBA00023157"/>
    </source>
</evidence>
<name>A0ABD2FSC4_PAGBO</name>
<evidence type="ECO:0000256" key="15">
    <source>
        <dbReference type="ARBA" id="ARBA00039107"/>
    </source>
</evidence>
<evidence type="ECO:0000256" key="14">
    <source>
        <dbReference type="ARBA" id="ARBA00023180"/>
    </source>
</evidence>
<evidence type="ECO:0000256" key="10">
    <source>
        <dbReference type="ARBA" id="ARBA00022989"/>
    </source>
</evidence>
<protein>
    <recommendedName>
        <fullName evidence="16">CMP-N-acetylneuraminate-beta-galactosamide-alpha-2,3-sialyltransferase 1</fullName>
        <ecNumber evidence="15">2.4.3.4</ecNumber>
    </recommendedName>
    <alternativeName>
        <fullName evidence="22">Gal-NAc6S</fullName>
    </alternativeName>
    <alternativeName>
        <fullName evidence="20">Gal-beta-1,3-GalNAc-alpha-2,3-sialyltransferase</fullName>
    </alternativeName>
    <alternativeName>
        <fullName evidence="18">ST3Gal I</fullName>
    </alternativeName>
    <alternativeName>
        <fullName evidence="19">ST3GalA.1</fullName>
    </alternativeName>
    <alternativeName>
        <fullName evidence="17">ST3O</fullName>
    </alternativeName>
    <alternativeName>
        <fullName evidence="21">Sialyltransferase 4A</fullName>
    </alternativeName>
</protein>
<evidence type="ECO:0000256" key="3">
    <source>
        <dbReference type="ARBA" id="ARBA00004922"/>
    </source>
</evidence>
<dbReference type="InterPro" id="IPR038578">
    <property type="entry name" value="GT29-like_sf"/>
</dbReference>
<keyword evidence="12" id="KW-0472">Membrane</keyword>
<evidence type="ECO:0000313" key="25">
    <source>
        <dbReference type="EMBL" id="KAL3044278.1"/>
    </source>
</evidence>
<evidence type="ECO:0000256" key="4">
    <source>
        <dbReference type="ARBA" id="ARBA00006003"/>
    </source>
</evidence>
<dbReference type="PIRSF" id="PIRSF005557">
    <property type="entry name" value="Sialyl_trans"/>
    <property type="match status" value="1"/>
</dbReference>
<feature type="chain" id="PRO_5044746304" description="CMP-N-acetylneuraminate-beta-galactosamide-alpha-2,3-sialyltransferase 1" evidence="24">
    <location>
        <begin position="19"/>
        <end position="316"/>
    </location>
</feature>
<accession>A0ABD2FSC4</accession>
<keyword evidence="8" id="KW-0812">Transmembrane</keyword>